<gene>
    <name evidence="2" type="ORF">S01H1_70980</name>
</gene>
<comment type="caution">
    <text evidence="2">The sequence shown here is derived from an EMBL/GenBank/DDBJ whole genome shotgun (WGS) entry which is preliminary data.</text>
</comment>
<name>X0X3N8_9ZZZZ</name>
<dbReference type="AlphaFoldDB" id="X0X3N8"/>
<evidence type="ECO:0000256" key="1">
    <source>
        <dbReference type="SAM" id="Phobius"/>
    </source>
</evidence>
<dbReference type="EMBL" id="BARS01047236">
    <property type="protein sequence ID" value="GAG37844.1"/>
    <property type="molecule type" value="Genomic_DNA"/>
</dbReference>
<proteinExistence type="predicted"/>
<reference evidence="2" key="1">
    <citation type="journal article" date="2014" name="Front. Microbiol.">
        <title>High frequency of phylogenetically diverse reductive dehalogenase-homologous genes in deep subseafloor sedimentary metagenomes.</title>
        <authorList>
            <person name="Kawai M."/>
            <person name="Futagami T."/>
            <person name="Toyoda A."/>
            <person name="Takaki Y."/>
            <person name="Nishi S."/>
            <person name="Hori S."/>
            <person name="Arai W."/>
            <person name="Tsubouchi T."/>
            <person name="Morono Y."/>
            <person name="Uchiyama I."/>
            <person name="Ito T."/>
            <person name="Fujiyama A."/>
            <person name="Inagaki F."/>
            <person name="Takami H."/>
        </authorList>
    </citation>
    <scope>NUCLEOTIDE SEQUENCE</scope>
    <source>
        <strain evidence="2">Expedition CK06-06</strain>
    </source>
</reference>
<organism evidence="2">
    <name type="scientific">marine sediment metagenome</name>
    <dbReference type="NCBI Taxonomy" id="412755"/>
    <lineage>
        <taxon>unclassified sequences</taxon>
        <taxon>metagenomes</taxon>
        <taxon>ecological metagenomes</taxon>
    </lineage>
</organism>
<feature type="transmembrane region" description="Helical" evidence="1">
    <location>
        <begin position="14"/>
        <end position="38"/>
    </location>
</feature>
<evidence type="ECO:0000313" key="2">
    <source>
        <dbReference type="EMBL" id="GAG37844.1"/>
    </source>
</evidence>
<keyword evidence="1" id="KW-0812">Transmembrane</keyword>
<accession>X0X3N8</accession>
<feature type="non-terminal residue" evidence="2">
    <location>
        <position position="127"/>
    </location>
</feature>
<keyword evidence="1" id="KW-1133">Transmembrane helix</keyword>
<protein>
    <submittedName>
        <fullName evidence="2">Uncharacterized protein</fullName>
    </submittedName>
</protein>
<sequence>MEATNKKIVKDSTYVGSALILTVVLTSLLAIIGVLFVMSSRVDKMATSAISDTKELGLAVDTVVAKISRLLVQDIPGVDPARPNEEYYDYPDVNNPWLASLEPYDAGGGSFFWQQISDVYGVLVPAA</sequence>
<keyword evidence="1" id="KW-0472">Membrane</keyword>